<accession>A0ABU8XXH3</accession>
<organism evidence="2 3">
    <name type="scientific">Benzoatithermus flavus</name>
    <dbReference type="NCBI Taxonomy" id="3108223"/>
    <lineage>
        <taxon>Bacteria</taxon>
        <taxon>Pseudomonadati</taxon>
        <taxon>Pseudomonadota</taxon>
        <taxon>Alphaproteobacteria</taxon>
        <taxon>Geminicoccales</taxon>
        <taxon>Geminicoccaceae</taxon>
        <taxon>Benzoatithermus</taxon>
    </lineage>
</organism>
<name>A0ABU8XXH3_9PROT</name>
<sequence length="207" mass="22856">MAGIWDEPFTKGVPEDALETVMIDATITKAQRFASGTRGGGAEDLGRSRGGLTTEIHALIDERGRPLWHLLTPGQAAGCPRAAALPDGSTLQRLIADRGYDTAAIWLGSAAAQRCAEHGIEAVTPSKPNRKLPIPHDRERYRTRHRIENLFCRVKDWIRITLRKDETSRSYAGFVSLAFALINIQLCHQTLEGDPLLQSRTDHPDLV</sequence>
<dbReference type="InterPro" id="IPR002559">
    <property type="entry name" value="Transposase_11"/>
</dbReference>
<dbReference type="PANTHER" id="PTHR30007">
    <property type="entry name" value="PHP DOMAIN PROTEIN"/>
    <property type="match status" value="1"/>
</dbReference>
<dbReference type="NCBIfam" id="NF033580">
    <property type="entry name" value="transpos_IS5_3"/>
    <property type="match status" value="1"/>
</dbReference>
<dbReference type="PANTHER" id="PTHR30007:SF1">
    <property type="entry name" value="BLR1914 PROTEIN"/>
    <property type="match status" value="1"/>
</dbReference>
<protein>
    <submittedName>
        <fullName evidence="2">IS5 family transposase</fullName>
    </submittedName>
</protein>
<dbReference type="Proteomes" id="UP001375743">
    <property type="component" value="Unassembled WGS sequence"/>
</dbReference>
<dbReference type="RefSeq" id="WP_418160896.1">
    <property type="nucleotide sequence ID" value="NZ_JBBLZC010000021.1"/>
</dbReference>
<keyword evidence="3" id="KW-1185">Reference proteome</keyword>
<dbReference type="Pfam" id="PF01609">
    <property type="entry name" value="DDE_Tnp_1"/>
    <property type="match status" value="1"/>
</dbReference>
<dbReference type="EMBL" id="JBBLZC010000021">
    <property type="protein sequence ID" value="MEK0085049.1"/>
    <property type="molecule type" value="Genomic_DNA"/>
</dbReference>
<gene>
    <name evidence="2" type="ORF">U1T56_17995</name>
</gene>
<feature type="domain" description="Transposase IS4-like" evidence="1">
    <location>
        <begin position="20"/>
        <end position="180"/>
    </location>
</feature>
<evidence type="ECO:0000259" key="1">
    <source>
        <dbReference type="Pfam" id="PF01609"/>
    </source>
</evidence>
<reference evidence="2 3" key="1">
    <citation type="submission" date="2024-01" db="EMBL/GenBank/DDBJ databases">
        <title>Multi-omics insights into the function and evolution of sodium benzoate biodegradation pathways in Benzoatithermus flavus gen. nov., sp. nov. from hot spring.</title>
        <authorList>
            <person name="Hu C.-J."/>
            <person name="Li W.-J."/>
        </authorList>
    </citation>
    <scope>NUCLEOTIDE SEQUENCE [LARGE SCALE GENOMIC DNA]</scope>
    <source>
        <strain evidence="2 3">SYSU G07066</strain>
    </source>
</reference>
<proteinExistence type="predicted"/>
<evidence type="ECO:0000313" key="2">
    <source>
        <dbReference type="EMBL" id="MEK0085049.1"/>
    </source>
</evidence>
<evidence type="ECO:0000313" key="3">
    <source>
        <dbReference type="Proteomes" id="UP001375743"/>
    </source>
</evidence>
<comment type="caution">
    <text evidence="2">The sequence shown here is derived from an EMBL/GenBank/DDBJ whole genome shotgun (WGS) entry which is preliminary data.</text>
</comment>